<feature type="transmembrane region" description="Helical" evidence="6">
    <location>
        <begin position="188"/>
        <end position="207"/>
    </location>
</feature>
<reference evidence="9" key="1">
    <citation type="journal article" date="2023" name="Commun. Biol.">
        <title>Genome analysis of Parmales, the sister group of diatoms, reveals the evolutionary specialization of diatoms from phago-mixotrophs to photoautotrophs.</title>
        <authorList>
            <person name="Ban H."/>
            <person name="Sato S."/>
            <person name="Yoshikawa S."/>
            <person name="Yamada K."/>
            <person name="Nakamura Y."/>
            <person name="Ichinomiya M."/>
            <person name="Sato N."/>
            <person name="Blanc-Mathieu R."/>
            <person name="Endo H."/>
            <person name="Kuwata A."/>
            <person name="Ogata H."/>
        </authorList>
    </citation>
    <scope>NUCLEOTIDE SEQUENCE [LARGE SCALE GENOMIC DNA]</scope>
</reference>
<evidence type="ECO:0000256" key="3">
    <source>
        <dbReference type="ARBA" id="ARBA00022692"/>
    </source>
</evidence>
<comment type="subcellular location">
    <subcellularLocation>
        <location evidence="1">Membrane</location>
        <topology evidence="1">Multi-pass membrane protein</topology>
    </subcellularLocation>
</comment>
<dbReference type="PANTHER" id="PTHR42893:SF46">
    <property type="entry name" value="PROTEIN DETOXIFICATION 44, CHLOROPLASTIC"/>
    <property type="match status" value="1"/>
</dbReference>
<dbReference type="PANTHER" id="PTHR42893">
    <property type="entry name" value="PROTEIN DETOXIFICATION 44, CHLOROPLASTIC-RELATED"/>
    <property type="match status" value="1"/>
</dbReference>
<proteinExistence type="inferred from homology"/>
<name>A0A9W7GE38_9STRA</name>
<evidence type="ECO:0000256" key="5">
    <source>
        <dbReference type="ARBA" id="ARBA00023136"/>
    </source>
</evidence>
<evidence type="ECO:0000256" key="4">
    <source>
        <dbReference type="ARBA" id="ARBA00022989"/>
    </source>
</evidence>
<dbReference type="InterPro" id="IPR044644">
    <property type="entry name" value="DinF-like"/>
</dbReference>
<accession>A0A9W7GE38</accession>
<feature type="transmembrane region" description="Helical" evidence="6">
    <location>
        <begin position="474"/>
        <end position="493"/>
    </location>
</feature>
<evidence type="ECO:0000313" key="9">
    <source>
        <dbReference type="Proteomes" id="UP001165065"/>
    </source>
</evidence>
<dbReference type="GO" id="GO:0015297">
    <property type="term" value="F:antiporter activity"/>
    <property type="evidence" value="ECO:0007669"/>
    <property type="project" value="InterPro"/>
</dbReference>
<keyword evidence="4 6" id="KW-1133">Transmembrane helix</keyword>
<evidence type="ECO:0000256" key="7">
    <source>
        <dbReference type="SAM" id="SignalP"/>
    </source>
</evidence>
<dbReference type="Pfam" id="PF01554">
    <property type="entry name" value="MatE"/>
    <property type="match status" value="2"/>
</dbReference>
<evidence type="ECO:0008006" key="10">
    <source>
        <dbReference type="Google" id="ProtNLM"/>
    </source>
</evidence>
<dbReference type="GO" id="GO:0042910">
    <property type="term" value="F:xenobiotic transmembrane transporter activity"/>
    <property type="evidence" value="ECO:0007669"/>
    <property type="project" value="InterPro"/>
</dbReference>
<evidence type="ECO:0000256" key="2">
    <source>
        <dbReference type="ARBA" id="ARBA00010199"/>
    </source>
</evidence>
<dbReference type="EMBL" id="BRYA01000184">
    <property type="protein sequence ID" value="GMI42896.1"/>
    <property type="molecule type" value="Genomic_DNA"/>
</dbReference>
<keyword evidence="7" id="KW-0732">Signal</keyword>
<feature type="transmembrane region" description="Helical" evidence="6">
    <location>
        <begin position="368"/>
        <end position="390"/>
    </location>
</feature>
<dbReference type="NCBIfam" id="TIGR00797">
    <property type="entry name" value="matE"/>
    <property type="match status" value="1"/>
</dbReference>
<dbReference type="InterPro" id="IPR002528">
    <property type="entry name" value="MATE_fam"/>
</dbReference>
<evidence type="ECO:0000256" key="1">
    <source>
        <dbReference type="ARBA" id="ARBA00004141"/>
    </source>
</evidence>
<feature type="transmembrane region" description="Helical" evidence="6">
    <location>
        <begin position="222"/>
        <end position="241"/>
    </location>
</feature>
<protein>
    <recommendedName>
        <fullName evidence="10">Protein DETOXIFICATION</fullName>
    </recommendedName>
</protein>
<dbReference type="OrthoDB" id="2126698at2759"/>
<feature type="transmembrane region" description="Helical" evidence="6">
    <location>
        <begin position="248"/>
        <end position="267"/>
    </location>
</feature>
<dbReference type="AlphaFoldDB" id="A0A9W7GE38"/>
<feature type="chain" id="PRO_5040823990" description="Protein DETOXIFICATION" evidence="7">
    <location>
        <begin position="22"/>
        <end position="509"/>
    </location>
</feature>
<keyword evidence="9" id="KW-1185">Reference proteome</keyword>
<dbReference type="Proteomes" id="UP001165065">
    <property type="component" value="Unassembled WGS sequence"/>
</dbReference>
<gene>
    <name evidence="8" type="ORF">TrCOL_g10677</name>
</gene>
<evidence type="ECO:0000256" key="6">
    <source>
        <dbReference type="SAM" id="Phobius"/>
    </source>
</evidence>
<dbReference type="GO" id="GO:0016020">
    <property type="term" value="C:membrane"/>
    <property type="evidence" value="ECO:0007669"/>
    <property type="project" value="UniProtKB-SubCell"/>
</dbReference>
<keyword evidence="3 6" id="KW-0812">Transmembrane</keyword>
<sequence>MKASILAIALGLLALSVPSNTLKFPAKASKRLISRNQQNTSSIGLTLLYSTPQIPQGGSITPPTPALHREFLQIALPALIQLTAEPLASLVDTYYLSKLGPTVLGGAGVAITGGYALGKIVGDPVLRCCISLVASSSGDERKLSINVTVALLLALTIGVAQGAFYLFNSKNILLGLGVPSTSPMYPPAFAYMMVRGFALPASMLWLVVNGVYRGIGDTVTPLVWSCVFTLLNVVLDPVFMFRFGMGSAGAAMGTAVAQYVALLPLLYKMSKTIGLVNPLGKDVRGPFLESLKSYVSAASRVCIRSTLKVSTYAYTSRLSALLGPIHAAAYNLCFQIGFVTTQCCESIAVATQTLLAREFGRPSLRREYIGRVVAMSCWAGGLLAMGLSALTYANRANVIAKLTSDPGVRSLCHGIFPAVLVCQALKGLAYPANGVVMGGSDWTYSMLTMGAANVVASGVLGAMGRRGEVGLKGIWWCLAGFMGTQVAASLIRVKSKTGVWKVLKEDRKN</sequence>
<keyword evidence="5 6" id="KW-0472">Membrane</keyword>
<organism evidence="8 9">
    <name type="scientific">Triparma columacea</name>
    <dbReference type="NCBI Taxonomy" id="722753"/>
    <lineage>
        <taxon>Eukaryota</taxon>
        <taxon>Sar</taxon>
        <taxon>Stramenopiles</taxon>
        <taxon>Ochrophyta</taxon>
        <taxon>Bolidophyceae</taxon>
        <taxon>Parmales</taxon>
        <taxon>Triparmaceae</taxon>
        <taxon>Triparma</taxon>
    </lineage>
</organism>
<comment type="similarity">
    <text evidence="2">Belongs to the multi antimicrobial extrusion (MATE) (TC 2.A.66.1) family.</text>
</comment>
<evidence type="ECO:0000313" key="8">
    <source>
        <dbReference type="EMBL" id="GMI42896.1"/>
    </source>
</evidence>
<comment type="caution">
    <text evidence="8">The sequence shown here is derived from an EMBL/GenBank/DDBJ whole genome shotgun (WGS) entry which is preliminary data.</text>
</comment>
<feature type="signal peptide" evidence="7">
    <location>
        <begin position="1"/>
        <end position="21"/>
    </location>
</feature>
<feature type="transmembrane region" description="Helical" evidence="6">
    <location>
        <begin position="143"/>
        <end position="167"/>
    </location>
</feature>
<feature type="transmembrane region" description="Helical" evidence="6">
    <location>
        <begin position="442"/>
        <end position="462"/>
    </location>
</feature>